<dbReference type="EMBL" id="SPUK01000001">
    <property type="protein sequence ID" value="TQW00405.1"/>
    <property type="molecule type" value="Genomic_DNA"/>
</dbReference>
<reference evidence="1 2" key="1">
    <citation type="journal article" date="2019" name="Appl. Microbiol. Biotechnol.">
        <title>Genome sequence of Isaria javanica and comparative genome analysis insights into family S53 peptidase evolution in fungal entomopathogens.</title>
        <authorList>
            <person name="Lin R."/>
            <person name="Zhang X."/>
            <person name="Xin B."/>
            <person name="Zou M."/>
            <person name="Gao Y."/>
            <person name="Qin F."/>
            <person name="Hu Q."/>
            <person name="Xie B."/>
            <person name="Cheng X."/>
        </authorList>
    </citation>
    <scope>NUCLEOTIDE SEQUENCE [LARGE SCALE GENOMIC DNA]</scope>
    <source>
        <strain evidence="1 2">IJ1G</strain>
    </source>
</reference>
<gene>
    <name evidence="1" type="ORF">IF1G_00336</name>
</gene>
<dbReference type="Proteomes" id="UP000315783">
    <property type="component" value="Unassembled WGS sequence"/>
</dbReference>
<organism evidence="1 2">
    <name type="scientific">Cordyceps javanica</name>
    <dbReference type="NCBI Taxonomy" id="43265"/>
    <lineage>
        <taxon>Eukaryota</taxon>
        <taxon>Fungi</taxon>
        <taxon>Dikarya</taxon>
        <taxon>Ascomycota</taxon>
        <taxon>Pezizomycotina</taxon>
        <taxon>Sordariomycetes</taxon>
        <taxon>Hypocreomycetidae</taxon>
        <taxon>Hypocreales</taxon>
        <taxon>Cordycipitaceae</taxon>
        <taxon>Cordyceps</taxon>
    </lineage>
</organism>
<accession>A0A545WCB6</accession>
<evidence type="ECO:0000313" key="2">
    <source>
        <dbReference type="Proteomes" id="UP000315783"/>
    </source>
</evidence>
<proteinExistence type="predicted"/>
<dbReference type="AlphaFoldDB" id="A0A545WCB6"/>
<evidence type="ECO:0000313" key="1">
    <source>
        <dbReference type="EMBL" id="TQW00405.1"/>
    </source>
</evidence>
<comment type="caution">
    <text evidence="1">The sequence shown here is derived from an EMBL/GenBank/DDBJ whole genome shotgun (WGS) entry which is preliminary data.</text>
</comment>
<keyword evidence="2" id="KW-1185">Reference proteome</keyword>
<name>A0A545WCB6_9HYPO</name>
<protein>
    <submittedName>
        <fullName evidence="1">Uncharacterized protein</fullName>
    </submittedName>
</protein>
<sequence length="91" mass="10070">MARATGDAAAAAALVLVKTWDDTCTEYSTVRTAYMFGGMPVLPTVQEWRCSCGWCRAIDASQHNDGLHLFILSEIHDTREPVFVERKPEPG</sequence>